<gene>
    <name evidence="1" type="ORF">UFOVP1670_73</name>
</gene>
<name>A0A6J5T6V9_9CAUD</name>
<sequence>MNEETAKTKWCPMVRANLNMAPPRPLRAPGPNDLPLDRNPPESRCIASACMMWKWRNATEGADGKLYMPAQSESENRQPYGYCGLSGSVDIGGYL</sequence>
<evidence type="ECO:0000313" key="1">
    <source>
        <dbReference type="EMBL" id="CAB4223482.1"/>
    </source>
</evidence>
<accession>A0A6J5T6V9</accession>
<dbReference type="EMBL" id="LR797531">
    <property type="protein sequence ID" value="CAB4223482.1"/>
    <property type="molecule type" value="Genomic_DNA"/>
</dbReference>
<organism evidence="1">
    <name type="scientific">uncultured Caudovirales phage</name>
    <dbReference type="NCBI Taxonomy" id="2100421"/>
    <lineage>
        <taxon>Viruses</taxon>
        <taxon>Duplodnaviria</taxon>
        <taxon>Heunggongvirae</taxon>
        <taxon>Uroviricota</taxon>
        <taxon>Caudoviricetes</taxon>
        <taxon>Peduoviridae</taxon>
        <taxon>Maltschvirus</taxon>
        <taxon>Maltschvirus maltsch</taxon>
    </lineage>
</organism>
<proteinExistence type="predicted"/>
<reference evidence="1" key="1">
    <citation type="submission" date="2020-05" db="EMBL/GenBank/DDBJ databases">
        <authorList>
            <person name="Chiriac C."/>
            <person name="Salcher M."/>
            <person name="Ghai R."/>
            <person name="Kavagutti S V."/>
        </authorList>
    </citation>
    <scope>NUCLEOTIDE SEQUENCE</scope>
</reference>
<protein>
    <submittedName>
        <fullName evidence="1">Uncharacterized protein</fullName>
    </submittedName>
</protein>